<dbReference type="VEuPathDB" id="FungiDB:RhiirA1_468511"/>
<name>A0A2N1NLB2_9GLOM</name>
<evidence type="ECO:0000313" key="2">
    <source>
        <dbReference type="Proteomes" id="UP000233469"/>
    </source>
</evidence>
<reference evidence="1 2" key="2">
    <citation type="submission" date="2017-10" db="EMBL/GenBank/DDBJ databases">
        <title>Extensive intraspecific genome diversity in a model arbuscular mycorrhizal fungus.</title>
        <authorList>
            <person name="Chen E.C.H."/>
            <person name="Morin E."/>
            <person name="Baudet D."/>
            <person name="Noel J."/>
            <person name="Ndikumana S."/>
            <person name="Charron P."/>
            <person name="St-Onge C."/>
            <person name="Giorgi J."/>
            <person name="Grigoriev I.V."/>
            <person name="Roux C."/>
            <person name="Martin F.M."/>
            <person name="Corradi N."/>
        </authorList>
    </citation>
    <scope>NUCLEOTIDE SEQUENCE [LARGE SCALE GENOMIC DNA]</scope>
    <source>
        <strain evidence="1 2">C2</strain>
    </source>
</reference>
<comment type="caution">
    <text evidence="1">The sequence shown here is derived from an EMBL/GenBank/DDBJ whole genome shotgun (WGS) entry which is preliminary data.</text>
</comment>
<accession>A0A2N1NLB2</accession>
<dbReference type="AlphaFoldDB" id="A0A2N1NLB2"/>
<evidence type="ECO:0000313" key="1">
    <source>
        <dbReference type="EMBL" id="PKK74649.1"/>
    </source>
</evidence>
<dbReference type="VEuPathDB" id="FungiDB:RhiirFUN_021223"/>
<gene>
    <name evidence="1" type="ORF">RhiirC2_708714</name>
</gene>
<organism evidence="1 2">
    <name type="scientific">Rhizophagus irregularis</name>
    <dbReference type="NCBI Taxonomy" id="588596"/>
    <lineage>
        <taxon>Eukaryota</taxon>
        <taxon>Fungi</taxon>
        <taxon>Fungi incertae sedis</taxon>
        <taxon>Mucoromycota</taxon>
        <taxon>Glomeromycotina</taxon>
        <taxon>Glomeromycetes</taxon>
        <taxon>Glomerales</taxon>
        <taxon>Glomeraceae</taxon>
        <taxon>Rhizophagus</taxon>
    </lineage>
</organism>
<protein>
    <submittedName>
        <fullName evidence="1">Uncharacterized protein</fullName>
    </submittedName>
</protein>
<dbReference type="EMBL" id="LLXL01000291">
    <property type="protein sequence ID" value="PKK74649.1"/>
    <property type="molecule type" value="Genomic_DNA"/>
</dbReference>
<dbReference type="Proteomes" id="UP000233469">
    <property type="component" value="Unassembled WGS sequence"/>
</dbReference>
<reference evidence="1 2" key="1">
    <citation type="submission" date="2016-04" db="EMBL/GenBank/DDBJ databases">
        <title>Genome analyses suggest a sexual origin of heterokaryosis in a supposedly ancient asexual fungus.</title>
        <authorList>
            <person name="Ropars J."/>
            <person name="Sedzielewska K."/>
            <person name="Noel J."/>
            <person name="Charron P."/>
            <person name="Farinelli L."/>
            <person name="Marton T."/>
            <person name="Kruger M."/>
            <person name="Pelin A."/>
            <person name="Brachmann A."/>
            <person name="Corradi N."/>
        </authorList>
    </citation>
    <scope>NUCLEOTIDE SEQUENCE [LARGE SCALE GENOMIC DNA]</scope>
    <source>
        <strain evidence="1 2">C2</strain>
    </source>
</reference>
<proteinExistence type="predicted"/>
<sequence>MITRKELRKFNLGRKNTTAHIYEVSLIVEALVVNDYNLYWKNNLIVSWAKKRTDAIWKNEILNCAKIEDLSYYNFRDEFDWVKSLDSINNRNDYNKYQCSDAVTKDKSYKIKNLLKELPTYSVLYKRGVNGINSELCLKCEKEIDNWDHVWLCEYNEFTIREVIEPAIFEFKEILQEKGDPNDIEILRDCNIQFIQCLQEHSQIKVWIKRCEEVTEIEQKKGISRMDKRKRKLLVNCRFFNNYAIFDS</sequence>